<dbReference type="GeneID" id="92360624"/>
<sequence length="355" mass="39566">MRPSGGLRRPPLLWGLSHTDMGHFPFDQAVPLRLFSSVPPPSRRHHVRGCNGTVSLFSAGVMRCSGRGASSRSATPSPQSITPTGGAAAGSRQQQVPLSSSYSSAQHTETPREVTASGVMEASCATARNPFAAVASESTAAMKRCTRGGERLSDASHTGQVLTAASIGKSKHKPRSDLKVKRKAPWGAQQLRDSWSEDAMSKRDRENMDERIHREYRYHPDEFRRHYIRYTAMLTFPCVMLGMSVTYYYETGRPFWQADPQHLLNLLRVMDTSPRSKLYAYRLPETHELPAHVLRHRSENAGKREYEEHVFRLTHSAFERPSADVLRLLELEELAKVSETAPEVAALAKSATALK</sequence>
<protein>
    <submittedName>
        <fullName evidence="2">Uncharacterized protein</fullName>
    </submittedName>
</protein>
<dbReference type="Proteomes" id="UP000674143">
    <property type="component" value="Unassembled WGS sequence"/>
</dbReference>
<name>A0A836KL93_9TRYP</name>
<accession>A0A836KL93</accession>
<proteinExistence type="predicted"/>
<dbReference type="EMBL" id="JAFHLR010000023">
    <property type="protein sequence ID" value="KAG5478476.1"/>
    <property type="molecule type" value="Genomic_DNA"/>
</dbReference>
<dbReference type="RefSeq" id="XP_067063137.1">
    <property type="nucleotide sequence ID" value="XM_067206690.1"/>
</dbReference>
<evidence type="ECO:0000313" key="3">
    <source>
        <dbReference type="Proteomes" id="UP000674143"/>
    </source>
</evidence>
<gene>
    <name evidence="2" type="ORF">LSCM4_04709</name>
</gene>
<feature type="compositionally biased region" description="Low complexity" evidence="1">
    <location>
        <begin position="65"/>
        <end position="78"/>
    </location>
</feature>
<feature type="region of interest" description="Disordered" evidence="1">
    <location>
        <begin position="65"/>
        <end position="117"/>
    </location>
</feature>
<organism evidence="2 3">
    <name type="scientific">Leishmania orientalis</name>
    <dbReference type="NCBI Taxonomy" id="2249476"/>
    <lineage>
        <taxon>Eukaryota</taxon>
        <taxon>Discoba</taxon>
        <taxon>Euglenozoa</taxon>
        <taxon>Kinetoplastea</taxon>
        <taxon>Metakinetoplastina</taxon>
        <taxon>Trypanosomatida</taxon>
        <taxon>Trypanosomatidae</taxon>
        <taxon>Leishmaniinae</taxon>
        <taxon>Leishmania</taxon>
    </lineage>
</organism>
<comment type="caution">
    <text evidence="2">The sequence shown here is derived from an EMBL/GenBank/DDBJ whole genome shotgun (WGS) entry which is preliminary data.</text>
</comment>
<keyword evidence="3" id="KW-1185">Reference proteome</keyword>
<dbReference type="AlphaFoldDB" id="A0A836KL93"/>
<reference evidence="3" key="1">
    <citation type="journal article" date="2021" name="Microbiol. Resour. Announc.">
        <title>LGAAP: Leishmaniinae Genome Assembly and Annotation Pipeline.</title>
        <authorList>
            <person name="Almutairi H."/>
            <person name="Urbaniak M.D."/>
            <person name="Bates M.D."/>
            <person name="Jariyapan N."/>
            <person name="Kwakye-Nuako G."/>
            <person name="Thomaz-Soccol V."/>
            <person name="Al-Salem W.S."/>
            <person name="Dillon R.J."/>
            <person name="Bates P.A."/>
            <person name="Gatherer D."/>
        </authorList>
    </citation>
    <scope>NUCLEOTIDE SEQUENCE [LARGE SCALE GENOMIC DNA]</scope>
</reference>
<evidence type="ECO:0000256" key="1">
    <source>
        <dbReference type="SAM" id="MobiDB-lite"/>
    </source>
</evidence>
<dbReference type="KEGG" id="loi:92360624"/>
<evidence type="ECO:0000313" key="2">
    <source>
        <dbReference type="EMBL" id="KAG5478476.1"/>
    </source>
</evidence>
<feature type="compositionally biased region" description="Polar residues" evidence="1">
    <location>
        <begin position="91"/>
        <end position="108"/>
    </location>
</feature>
<reference evidence="3" key="2">
    <citation type="journal article" date="2021" name="Sci. Data">
        <title>Chromosome-scale genome sequencing, assembly and annotation of six genomes from subfamily Leishmaniinae.</title>
        <authorList>
            <person name="Almutairi H."/>
            <person name="Urbaniak M.D."/>
            <person name="Bates M.D."/>
            <person name="Jariyapan N."/>
            <person name="Kwakye-Nuako G."/>
            <person name="Thomaz Soccol V."/>
            <person name="Al-Salem W.S."/>
            <person name="Dillon R.J."/>
            <person name="Bates P.A."/>
            <person name="Gatherer D."/>
        </authorList>
    </citation>
    <scope>NUCLEOTIDE SEQUENCE [LARGE SCALE GENOMIC DNA]</scope>
</reference>